<dbReference type="Gene3D" id="3.10.490.20">
    <property type="match status" value="1"/>
</dbReference>
<dbReference type="Pfam" id="PF18199">
    <property type="entry name" value="Dynein_C"/>
    <property type="match status" value="1"/>
</dbReference>
<dbReference type="GO" id="GO:0005874">
    <property type="term" value="C:microtubule"/>
    <property type="evidence" value="ECO:0007669"/>
    <property type="project" value="UniProtKB-KW"/>
</dbReference>
<dbReference type="InterPro" id="IPR035699">
    <property type="entry name" value="AAA_6"/>
</dbReference>
<dbReference type="GO" id="GO:0031514">
    <property type="term" value="C:motile cilium"/>
    <property type="evidence" value="ECO:0007669"/>
    <property type="project" value="UniProtKB-ARBA"/>
</dbReference>
<dbReference type="InterPro" id="IPR024743">
    <property type="entry name" value="Dynein_HC_stalk"/>
</dbReference>
<dbReference type="Pfam" id="PF08385">
    <property type="entry name" value="DHC_N1"/>
    <property type="match status" value="2"/>
</dbReference>
<evidence type="ECO:0000256" key="8">
    <source>
        <dbReference type="ARBA" id="ARBA00022846"/>
    </source>
</evidence>
<dbReference type="FunFam" id="3.40.50.300:FF:000049">
    <property type="entry name" value="Dynein, axonemal, heavy chain 5"/>
    <property type="match status" value="1"/>
</dbReference>
<dbReference type="InterPro" id="IPR042219">
    <property type="entry name" value="AAA_lid_11_sf"/>
</dbReference>
<dbReference type="SMART" id="SM00382">
    <property type="entry name" value="AAA"/>
    <property type="match status" value="2"/>
</dbReference>
<dbReference type="Gene3D" id="1.20.920.20">
    <property type="match status" value="1"/>
</dbReference>
<keyword evidence="6" id="KW-0547">Nucleotide-binding</keyword>
<dbReference type="SUPFAM" id="SSF52540">
    <property type="entry name" value="P-loop containing nucleoside triphosphate hydrolases"/>
    <property type="match status" value="4"/>
</dbReference>
<dbReference type="Gene3D" id="6.10.140.1060">
    <property type="match status" value="1"/>
</dbReference>
<dbReference type="GO" id="GO:0045505">
    <property type="term" value="F:dynein intermediate chain binding"/>
    <property type="evidence" value="ECO:0007669"/>
    <property type="project" value="InterPro"/>
</dbReference>
<dbReference type="Ensembl" id="ENSMZET00005006704.1">
    <property type="protein sequence ID" value="ENSMZEP00005006410.1"/>
    <property type="gene ID" value="ENSMZEG00005004828.1"/>
</dbReference>
<dbReference type="Gene3D" id="1.10.8.1220">
    <property type="match status" value="1"/>
</dbReference>
<keyword evidence="4" id="KW-0493">Microtubule</keyword>
<reference evidence="17" key="2">
    <citation type="submission" date="2025-08" db="UniProtKB">
        <authorList>
            <consortium name="Ensembl"/>
        </authorList>
    </citation>
    <scope>IDENTIFICATION</scope>
</reference>
<dbReference type="Pfam" id="PF17857">
    <property type="entry name" value="AAA_lid_1"/>
    <property type="match status" value="1"/>
</dbReference>
<evidence type="ECO:0000313" key="18">
    <source>
        <dbReference type="Proteomes" id="UP000265160"/>
    </source>
</evidence>
<comment type="subcellular location">
    <subcellularLocation>
        <location evidence="1">Cytoplasm</location>
        <location evidence="1">Cytoskeleton</location>
        <location evidence="1">Flagellum axoneme</location>
    </subcellularLocation>
</comment>
<accession>A0A3P9B947</accession>
<organism evidence="17 18">
    <name type="scientific">Maylandia zebra</name>
    <name type="common">zebra mbuna</name>
    <dbReference type="NCBI Taxonomy" id="106582"/>
    <lineage>
        <taxon>Eukaryota</taxon>
        <taxon>Metazoa</taxon>
        <taxon>Chordata</taxon>
        <taxon>Craniata</taxon>
        <taxon>Vertebrata</taxon>
        <taxon>Euteleostomi</taxon>
        <taxon>Actinopterygii</taxon>
        <taxon>Neopterygii</taxon>
        <taxon>Teleostei</taxon>
        <taxon>Neoteleostei</taxon>
        <taxon>Acanthomorphata</taxon>
        <taxon>Ovalentaria</taxon>
        <taxon>Cichlomorphae</taxon>
        <taxon>Cichliformes</taxon>
        <taxon>Cichlidae</taxon>
        <taxon>African cichlids</taxon>
        <taxon>Pseudocrenilabrinae</taxon>
        <taxon>Haplochromini</taxon>
        <taxon>Maylandia</taxon>
        <taxon>Maylandia zebra complex</taxon>
    </lineage>
</organism>
<dbReference type="Pfam" id="PF17852">
    <property type="entry name" value="Dynein_AAA_lid"/>
    <property type="match status" value="1"/>
</dbReference>
<evidence type="ECO:0000256" key="13">
    <source>
        <dbReference type="ARBA" id="ARBA00023212"/>
    </source>
</evidence>
<dbReference type="InterPro" id="IPR013602">
    <property type="entry name" value="Dynein_heavy_linker"/>
</dbReference>
<dbReference type="GeneTree" id="ENSGT00940000157623"/>
<evidence type="ECO:0000256" key="10">
    <source>
        <dbReference type="ARBA" id="ARBA00023054"/>
    </source>
</evidence>
<proteinExistence type="inferred from homology"/>
<evidence type="ECO:0000256" key="6">
    <source>
        <dbReference type="ARBA" id="ARBA00022741"/>
    </source>
</evidence>
<evidence type="ECO:0000256" key="12">
    <source>
        <dbReference type="ARBA" id="ARBA00023175"/>
    </source>
</evidence>
<dbReference type="FunFam" id="3.40.50.300:FF:002141">
    <property type="entry name" value="Dynein heavy chain"/>
    <property type="match status" value="1"/>
</dbReference>
<dbReference type="Pfam" id="PF12780">
    <property type="entry name" value="AAA_8"/>
    <property type="match status" value="1"/>
</dbReference>
<dbReference type="FunFam" id="1.20.920.20:FF:000014">
    <property type="entry name" value="dynein heavy chain 2, axonemal"/>
    <property type="match status" value="1"/>
</dbReference>
<dbReference type="Gene3D" id="1.10.287.2620">
    <property type="match status" value="1"/>
</dbReference>
<feature type="domain" description="AAA+ ATPase" evidence="16">
    <location>
        <begin position="1692"/>
        <end position="1827"/>
    </location>
</feature>
<dbReference type="InterPro" id="IPR027417">
    <property type="entry name" value="P-loop_NTPase"/>
</dbReference>
<dbReference type="FunFam" id="1.20.58.1120:FF:000012">
    <property type="entry name" value="Dynein, axonemal, heavy chain 2"/>
    <property type="match status" value="1"/>
</dbReference>
<dbReference type="Pfam" id="PF12777">
    <property type="entry name" value="MT"/>
    <property type="match status" value="1"/>
</dbReference>
<dbReference type="FunFam" id="1.10.472.130:FF:000003">
    <property type="entry name" value="Dynein, axonemal, heavy chain 2"/>
    <property type="match status" value="1"/>
</dbReference>
<dbReference type="Pfam" id="PF12775">
    <property type="entry name" value="AAA_7"/>
    <property type="match status" value="1"/>
</dbReference>
<dbReference type="Gene3D" id="1.20.140.100">
    <property type="entry name" value="Dynein heavy chain, N-terminal domain 2"/>
    <property type="match status" value="1"/>
</dbReference>
<dbReference type="CDD" id="cd00009">
    <property type="entry name" value="AAA"/>
    <property type="match status" value="1"/>
</dbReference>
<dbReference type="InterPro" id="IPR024317">
    <property type="entry name" value="Dynein_heavy_chain_D4_dom"/>
</dbReference>
<evidence type="ECO:0000313" key="17">
    <source>
        <dbReference type="Ensembl" id="ENSMZEP00005006410.1"/>
    </source>
</evidence>
<reference evidence="17 18" key="1">
    <citation type="journal article" date="2014" name="Nature">
        <title>The genomic substrate for adaptive radiation in African cichlid fish.</title>
        <authorList>
            <person name="Brawand D."/>
            <person name="Wagner C.E."/>
            <person name="Li Y.I."/>
            <person name="Malinsky M."/>
            <person name="Keller I."/>
            <person name="Fan S."/>
            <person name="Simakov O."/>
            <person name="Ng A.Y."/>
            <person name="Lim Z.W."/>
            <person name="Bezault E."/>
            <person name="Turner-Maier J."/>
            <person name="Johnson J."/>
            <person name="Alcazar R."/>
            <person name="Noh H.J."/>
            <person name="Russell P."/>
            <person name="Aken B."/>
            <person name="Alfoldi J."/>
            <person name="Amemiya C."/>
            <person name="Azzouzi N."/>
            <person name="Baroiller J.F."/>
            <person name="Barloy-Hubler F."/>
            <person name="Berlin A."/>
            <person name="Bloomquist R."/>
            <person name="Carleton K.L."/>
            <person name="Conte M.A."/>
            <person name="D'Cotta H."/>
            <person name="Eshel O."/>
            <person name="Gaffney L."/>
            <person name="Galibert F."/>
            <person name="Gante H.F."/>
            <person name="Gnerre S."/>
            <person name="Greuter L."/>
            <person name="Guyon R."/>
            <person name="Haddad N.S."/>
            <person name="Haerty W."/>
            <person name="Harris R.M."/>
            <person name="Hofmann H.A."/>
            <person name="Hourlier T."/>
            <person name="Hulata G."/>
            <person name="Jaffe D.B."/>
            <person name="Lara M."/>
            <person name="Lee A.P."/>
            <person name="MacCallum I."/>
            <person name="Mwaiko S."/>
            <person name="Nikaido M."/>
            <person name="Nishihara H."/>
            <person name="Ozouf-Costaz C."/>
            <person name="Penman D.J."/>
            <person name="Przybylski D."/>
            <person name="Rakotomanga M."/>
            <person name="Renn S.C.P."/>
            <person name="Ribeiro F.J."/>
            <person name="Ron M."/>
            <person name="Salzburger W."/>
            <person name="Sanchez-Pulido L."/>
            <person name="Santos M.E."/>
            <person name="Searle S."/>
            <person name="Sharpe T."/>
            <person name="Swofford R."/>
            <person name="Tan F.J."/>
            <person name="Williams L."/>
            <person name="Young S."/>
            <person name="Yin S."/>
            <person name="Okada N."/>
            <person name="Kocher T.D."/>
            <person name="Miska E.A."/>
            <person name="Lander E.S."/>
            <person name="Venkatesh B."/>
            <person name="Fernald R.D."/>
            <person name="Meyer A."/>
            <person name="Ponting C.P."/>
            <person name="Streelman J.T."/>
            <person name="Lindblad-Toh K."/>
            <person name="Seehausen O."/>
            <person name="Di Palma F."/>
        </authorList>
    </citation>
    <scope>NUCLEOTIDE SEQUENCE</scope>
</reference>
<dbReference type="FunFam" id="1.10.8.1220:FF:000001">
    <property type="entry name" value="Dynein axonemal heavy chain 5"/>
    <property type="match status" value="1"/>
</dbReference>
<dbReference type="InterPro" id="IPR013594">
    <property type="entry name" value="Dynein_heavy_tail"/>
</dbReference>
<keyword evidence="18" id="KW-1185">Reference proteome</keyword>
<evidence type="ECO:0000256" key="3">
    <source>
        <dbReference type="ARBA" id="ARBA00022490"/>
    </source>
</evidence>
<sequence>MSNEIIRLCFQSISLDKIFKGYVIPSKQNLSNFIQRFHSWKESYLHASQVYRGVTEESWTEENEKAVDQFIEDASITTMVVYLDTKVGLRVEYSMPLLVVGQLSYFVRVPEAIITLETFDTAIQFGTVRGNPIQRLLQDMTCLHAPPVAISAYREQSIKDSYTKHMHLYLASLTRKFGNTVLYIPMEGLQCSAEEASKDRKLIQRMEVMIHWTDQIKELLNAQDIVNMRDSCGPLREISFWKTRSTQLLNISRQLQKPGVKHIQNILQVAKSLYVQRFCQLAHEIQDCSLQAQSNLTFLSILKEPCEELEQLKPSQIASKFKHIVSLIRIIWINSPHYNTSERIVNFFRQQICDCQHQFARWEDGQQRALPCLGGCKGPGFTGTLLKNESDFHRSLEKLRSVDKGILDVKDTTWCNEFNFCAFVKDLEMKIQGLIGSVFTTGNTVEEGIRLLDVFTPLFARKSIKRTVEEKLEETFNIFYKELKIGNKELNQTSMFYPDHMPRKAGQVYWVMAQRHQLERFMEVLQKAHLILDSQTCKELLTTCGQTMQILDEIVRKNFSEWTQKLDVQYLKRLEQPLMVRCKDKKLDINFDDLLNLFSEIQCWDRLKFEIPQSVSDIYQDRDDLRGLRQQVLLLVREYNRITEMLSPEELGLFRERIRFIDKKIQPGLTKLLWLSKGASNIFIRDCLLHVDKRNLEFEDDQKAHLQNILQILRSAHQDIVNIMTRIYDILADDGPEVQEHWVNYIERVDHMIEEAFNSNIKNSLKKLSRAINGDSKTTPSPLFKQVAFSPTLRKLAQVVNVMPQLISLLSEFKRLQELLSNQESQKDPIHIIIQDEGIKKIQAAIASGMTANASQLQSHLKNWDKYRDIWEMNKDSIIQRYQRLNLPLSSFDADIQYSEKASSVQQEETVLNIQFVMLDCSPLKSSLVQHCNEWQTKFTQLLSDMASMRLKELHASLEDSASLKKSPQTLTELSESQKLLETLQSNLAKTEAQIPVIHEQFAILGKYEVPVEQDSLQVQEMRDVLNEEWVWFQQVLIDSDIMLQKQKEKFKNSLLLSYEELKKKVEATVEEFPFNSALSTDLALKQIAEHRSQLETLKQEESTILDGLRFFKIEQAPSKSIRTLEKDLDQLQQVWDITEEWNGNWNIWKAGQFGTLQTESLETAAQDMFKKLHKLQRDLKDKQWDIVDFSKNKIDQFRQVIPLIADLRNPAIRDHWKQISEELQYSFDPTSVEFTLEKIISLGFNMYAGNICEISGAATKELSIEQLKGITKTWKEMTLDIAPYKDEGHYRLSTEEVFQALEDNQVILSTMKASRFVKAFEQEVDRWERQLSHVLEVTDMILNVQRHWIYLENIFQGKDIREQLPHECKEFEDISSSWKTIMGCLHKDKNALQGTHKPLPEKLSQMGFELEEILKALDTYLETKRQIFPRFYFLSNDDVLEILGQSQNPQAMQPHLKKCFDNIKSLSTEKTKLKTLAAGMFSADGEFVSLYEKVELNKPVEEWLCELEHSMRLTLKESLKDCLVDLKRISGPRDKWVRAWPGQMIITASQIQWTADVTRALINCKERADKAPLKSMKKKQVSMLQCYSGIIRGNLPKVLRLKIVALVTVEVHARDVIDKLAKAGCYDVSAFEWVSQLRLYWEKGNAMNCIIRQTNTEFNYGYEYLGNSGRLVITPLTDCYMTLTTALHLHRGGSPKGPAGTGKTETVKDLGKALGMYVIVVNCSEGLDYKSMGRMYSGLAQTGAWGCFDEFNRINIEVLSVVAQQILSILSALTALQSKFYFEGQHIRLVSSCGIFITMNPYAGRTELPDNLKSMFRPISMVVPDSTLIAEILLFGEGFNDCKVLAKKVFTLYSLAVQQLSKQDHYDFGLRALTSLLRFAGKKRRSCPNVPDEEVLLMAMKDMNIAKLTSADLPLFSGIIQDLFPAVETPVIDYGKLKEAVEEELNRSGLQVTPFTVTKVIQLYETKNSRHSSMLVGKTGSAKSVTWRTLQNAMTALHQKGEPGDYPLNPKALSLGELYGENDLSTNEWTDGVLSSLMRSACAEKPDEKWVVFDGPVDTLWIESMNSVMDDNKVLTLINGERISMPEQVSLLFEVENLAVASPATVSRCGMVYNDYTDLGWKPFVQSWLNKRHKAEVNHLKPLFEKYIESTINYKKSNCKELIPIAELNGVTSLCRLYDSLATSSSGVNPSDTDSLGRMVELWFIFSLIWSICASVDEDGRKRMDNFLREMEGTFPAKQDTVYEYYVDPKNKCWASFEDKLPKGWRRAPFYKIMVPTVDTVRYNLLVKALVLKHYPVLLTGPVGTGKTSVAQSILQGLDNKWKTLTINMSSQTTSNNIQDIIESRIEKRTKGVYVPAGGKHLLCFLDDLNMPAHDLFGSQPPLELLRLWIDYGFWYDRKKQTLKVVKDMFLLASMGPPGGGRTHITPRFQSRFNLINMTFPNASQIKCIYSAMINQKLQEFKEELKPIGKLLTQATLELYNGVTAFFLPTPAKIHYLFNLRDISKVFQGLLRAHPDFHDTKTNITRLWIHECFVFSDRLVNHSDMDTFISLLEEKLGSLFDLTFHSICPNKQLPIFDFMSESSVYEDLHDMKSLKKFMETQQEDYNLTPGVVPTNLVLFRDAIEHTRIIRVISQLRGNMLVVGVGGSGRRSLSKIAAFICQYQVFQVEVTKQYRKLEFREIKKLYRLAGVDNKPTVFLFNDTQIVDESFLEDINNILSSGEVPNLYKPDEFVEVCNALSESARKDNVAETPDSLFSYLIERVRNNLHIVLCLSPVGEPFNRILQYPALVNCTTIDWFCEWPKDALLEVAERYLDGMELGSVEGIQTKVASIFVTTHQSVAQVSQRMKLELRRQNYVTPTNYLELVSGYKLLAEKRGELGEQVSKLRNGLLKISETREKVEAMSLELEEAKKQVAEFQKQCDEYLSVIVQQKKEADSQQKTVSDENEKIGAEELQCKAMAENAQRDLDEALPALEEAMKALESLNKKDMTEIKSYGRPPALVETVMHAVMTLLEKEPTWAEAKRQLEGNFIKTLVHFDKDNISDRVLKKIGLYCKQVDFQPEIIGKVSLAAKSLCMWVRAMEVYGRVYRVVEPKRAQLNAAMAQLAEKQAALAEAQNKLRALGGKLEQLKKQHSEKLAMKESLRKKSDEMEVKLDRAGKLVTGLAGERVRWEERVVGLEENMGYLVGDCLLAASFLSYMGPFLSNYREELLQIWMKEVRGLGIACTPGFSFAVFMSKPTVVRDWNIQGLPTDAFSTENGIIVTRGNWPLMVDPQGQALKWIKKMEGLKVIDFQMPDYLRVLENAIQFGNPVLLQNVQEELDPSLNPILNKSLTCIGRLLLKLGDKEVEYSAEFRFYITTKLSNPHYTPEISAMTTIVNFAVKEQGLEAQLLGIVVRKERPELEEQKDSLVISIASGKKSLQDLEDEILLLNESTGSLLDDVQLVNTLQASKVTATEVSKQLESSEQTELKIDSAREAYRPCAERASILFFILSDMGRIDPMYQFSLDAYINLFNLSIEKSKRSQKLEERITNLNDYHTYAVYYTCRGLFEAHKLLFSFQMCAKILEVAGKLNMDQYNFLLRGGIVLDKKGQMDNPFTSWLADSSWDNITQLDKLPGFRGIVSSFEQSSRDWNVWFTSSEPENAPLPDWESKCNEFQKMLIVRAMRPDRVSFCITSFIIKHLGSRFVEPPVLDMKSVVEESTSCTPLIFVLSPGMDPTGALLQLAEASGMSNHFQALSLGQGQAPIAKSMIEEGIKNHWVFLANCHLSLSWMPELDKLIKQLQLQKPHPDFRLWLSSSPHPDFPITILQAGIKMTTEPPKGVKANMKRLYQLVTEAQFNSCNKPAFYRKLLFSLCFFHSILLERKKFLQMGWNIVYGFNDSDFEVSEKLLSLYLNDYEEIPWDALKYLIAGVNYGGHVTDDWDRRLLTTYINDYFCDAVINQPFFLSTLTNYYIPRDGSQALYKEYIDRMPSTEHPELFGQHPNADIASQIAETKTVFDTLLSLQPQVTSKTAAGGSREDKVLELLTDVRVKIPKYIECEGTRTLLLDNPSPLNVVLLQEIQRYNSLLSTISSLVELEKGIKGLVVMSPSLEEIFNCIHDARVPSLWEKAYPSLKPLAAWTRDLCQRVDQFARWAQTTQPPNLFWLSGFTFPNGFLTAVLQSSARQRNLQISVDMLSWEFIVSTVDDSKLLYPPKDGVFVRGLYLEGAGWDKNNSCLVEAKPMQMVCPIPTIHFKPVENRKKMAKTYLCPCYYYPVRAGGAGRASFVVGVELKSGAVTPEHWIKRGTALLMSLDN</sequence>
<dbReference type="GO" id="GO:0030286">
    <property type="term" value="C:dynein complex"/>
    <property type="evidence" value="ECO:0007669"/>
    <property type="project" value="UniProtKB-KW"/>
</dbReference>
<name>A0A3P9B947_9CICH</name>
<keyword evidence="12" id="KW-0505">Motor protein</keyword>
<dbReference type="Proteomes" id="UP000265160">
    <property type="component" value="LG3"/>
</dbReference>
<dbReference type="Gene3D" id="3.40.50.300">
    <property type="entry name" value="P-loop containing nucleotide triphosphate hydrolases"/>
    <property type="match status" value="5"/>
</dbReference>
<keyword evidence="14" id="KW-0966">Cell projection</keyword>
<dbReference type="InterPro" id="IPR043160">
    <property type="entry name" value="Dynein_C_barrel"/>
</dbReference>
<keyword evidence="9" id="KW-0243">Dynein</keyword>
<evidence type="ECO:0000256" key="11">
    <source>
        <dbReference type="ARBA" id="ARBA00023069"/>
    </source>
</evidence>
<dbReference type="InterPro" id="IPR041589">
    <property type="entry name" value="DNAH3_AAA_lid_1"/>
</dbReference>
<dbReference type="InterPro" id="IPR026983">
    <property type="entry name" value="DHC"/>
</dbReference>
<dbReference type="Pfam" id="PF25007">
    <property type="entry name" value="DYH2-5-8_CC"/>
    <property type="match status" value="1"/>
</dbReference>
<dbReference type="STRING" id="106582.ENSMZEP00005006410"/>
<dbReference type="FunFam" id="3.10.490.20:FF:000008">
    <property type="entry name" value="dynein heavy chain 2, axonemal"/>
    <property type="match status" value="1"/>
</dbReference>
<dbReference type="FunFam" id="1.10.8.720:FF:000008">
    <property type="entry name" value="Dynein axonemal heavy chain 2"/>
    <property type="match status" value="1"/>
</dbReference>
<evidence type="ECO:0000256" key="9">
    <source>
        <dbReference type="ARBA" id="ARBA00023017"/>
    </source>
</evidence>
<dbReference type="FunFam" id="1.20.920.30:FF:000005">
    <property type="entry name" value="Dynein, axonemal, heavy chain 2"/>
    <property type="match status" value="1"/>
</dbReference>
<keyword evidence="13" id="KW-0206">Cytoskeleton</keyword>
<reference evidence="17" key="3">
    <citation type="submission" date="2025-09" db="UniProtKB">
        <authorList>
            <consortium name="Ensembl"/>
        </authorList>
    </citation>
    <scope>IDENTIFICATION</scope>
</reference>
<dbReference type="InterPro" id="IPR041228">
    <property type="entry name" value="Dynein_C"/>
</dbReference>
<keyword evidence="8" id="KW-0282">Flagellum</keyword>
<dbReference type="PANTHER" id="PTHR46961:SF8">
    <property type="entry name" value="DYNEIN AXONEMAL HEAVY CHAIN 7"/>
    <property type="match status" value="1"/>
</dbReference>
<dbReference type="GO" id="GO:0007018">
    <property type="term" value="P:microtubule-based movement"/>
    <property type="evidence" value="ECO:0007669"/>
    <property type="project" value="InterPro"/>
</dbReference>
<feature type="domain" description="AAA+ ATPase" evidence="16">
    <location>
        <begin position="2294"/>
        <end position="2440"/>
    </location>
</feature>
<dbReference type="Gene3D" id="1.20.58.1120">
    <property type="match status" value="1"/>
</dbReference>
<feature type="coiled-coil region" evidence="15">
    <location>
        <begin position="1052"/>
        <end position="1101"/>
    </location>
</feature>
<dbReference type="InterPro" id="IPR056759">
    <property type="entry name" value="DYH2-5-8_CC"/>
</dbReference>
<dbReference type="FunFam" id="1.20.1270.280:FF:000007">
    <property type="entry name" value="dynein heavy chain 2, axonemal"/>
    <property type="match status" value="1"/>
</dbReference>
<keyword evidence="3" id="KW-0963">Cytoplasm</keyword>
<keyword evidence="7" id="KW-0067">ATP-binding</keyword>
<feature type="coiled-coil region" evidence="15">
    <location>
        <begin position="3095"/>
        <end position="3160"/>
    </location>
</feature>
<dbReference type="InterPro" id="IPR042228">
    <property type="entry name" value="Dynein_linker_3"/>
</dbReference>
<evidence type="ECO:0000256" key="14">
    <source>
        <dbReference type="ARBA" id="ARBA00023273"/>
    </source>
</evidence>
<dbReference type="InterPro" id="IPR041466">
    <property type="entry name" value="Dynein_AAA5_ext"/>
</dbReference>
<dbReference type="FunFam" id="1.20.140.100:FF:000006">
    <property type="entry name" value="dynein heavy chain 2, axonemal"/>
    <property type="match status" value="1"/>
</dbReference>
<dbReference type="Gene3D" id="1.20.1270.280">
    <property type="match status" value="1"/>
</dbReference>
<evidence type="ECO:0000256" key="4">
    <source>
        <dbReference type="ARBA" id="ARBA00022701"/>
    </source>
</evidence>
<dbReference type="Gene3D" id="3.20.180.20">
    <property type="entry name" value="Dynein heavy chain, N-terminal domain 2"/>
    <property type="match status" value="1"/>
</dbReference>
<evidence type="ECO:0000256" key="15">
    <source>
        <dbReference type="SAM" id="Coils"/>
    </source>
</evidence>
<dbReference type="Gene3D" id="1.10.8.720">
    <property type="entry name" value="Region D6 of dynein motor"/>
    <property type="match status" value="1"/>
</dbReference>
<feature type="coiled-coil region" evidence="15">
    <location>
        <begin position="2893"/>
        <end position="2984"/>
    </location>
</feature>
<dbReference type="FunFam" id="1.10.8.710:FF:000001">
    <property type="entry name" value="Dynein axonemal heavy chain 2"/>
    <property type="match status" value="1"/>
</dbReference>
<comment type="similarity">
    <text evidence="2">Belongs to the dynein heavy chain family.</text>
</comment>
<dbReference type="InterPro" id="IPR003593">
    <property type="entry name" value="AAA+_ATPase"/>
</dbReference>
<keyword evidence="10 15" id="KW-0175">Coiled coil</keyword>
<dbReference type="FunFam" id="3.40.50.300:FF:000044">
    <property type="entry name" value="Dynein heavy chain 5, axonemal"/>
    <property type="match status" value="1"/>
</dbReference>
<dbReference type="FunFam" id="3.40.50.300:FF:000815">
    <property type="entry name" value="Dynein heavy chain 2, axonemal"/>
    <property type="match status" value="1"/>
</dbReference>
<dbReference type="InterPro" id="IPR004273">
    <property type="entry name" value="Dynein_heavy_D6_P-loop"/>
</dbReference>
<dbReference type="Pfam" id="PF03028">
    <property type="entry name" value="Dynein_heavy"/>
    <property type="match status" value="1"/>
</dbReference>
<dbReference type="FunFam" id="3.20.180.20:FF:000003">
    <property type="entry name" value="Dynein heavy chain 12, axonemal"/>
    <property type="match status" value="1"/>
</dbReference>
<keyword evidence="5" id="KW-0677">Repeat</keyword>
<dbReference type="Pfam" id="PF08393">
    <property type="entry name" value="DHC_N2"/>
    <property type="match status" value="1"/>
</dbReference>
<dbReference type="Gene3D" id="1.20.920.30">
    <property type="match status" value="1"/>
</dbReference>
<evidence type="ECO:0000256" key="2">
    <source>
        <dbReference type="ARBA" id="ARBA00008887"/>
    </source>
</evidence>
<dbReference type="GO" id="GO:0051959">
    <property type="term" value="F:dynein light intermediate chain binding"/>
    <property type="evidence" value="ECO:0007669"/>
    <property type="project" value="InterPro"/>
</dbReference>
<evidence type="ECO:0000256" key="5">
    <source>
        <dbReference type="ARBA" id="ARBA00022737"/>
    </source>
</evidence>
<dbReference type="InterPro" id="IPR041658">
    <property type="entry name" value="AAA_lid_11"/>
</dbReference>
<dbReference type="Gene3D" id="1.10.8.710">
    <property type="match status" value="1"/>
</dbReference>
<dbReference type="Pfam" id="PF12781">
    <property type="entry name" value="AAA_9"/>
    <property type="match status" value="1"/>
</dbReference>
<dbReference type="InterPro" id="IPR035706">
    <property type="entry name" value="AAA_9"/>
</dbReference>
<dbReference type="GO" id="GO:0008569">
    <property type="term" value="F:minus-end-directed microtubule motor activity"/>
    <property type="evidence" value="ECO:0007669"/>
    <property type="project" value="InterPro"/>
</dbReference>
<dbReference type="PANTHER" id="PTHR46961">
    <property type="entry name" value="DYNEIN HEAVY CHAIN 1, AXONEMAL-LIKE PROTEIN"/>
    <property type="match status" value="1"/>
</dbReference>
<dbReference type="FunFam" id="3.40.50.300:FF:000153">
    <property type="entry name" value="Dynein axonemal heavy chain 1"/>
    <property type="match status" value="1"/>
</dbReference>
<dbReference type="Pfam" id="PF18198">
    <property type="entry name" value="AAA_lid_11"/>
    <property type="match status" value="1"/>
</dbReference>
<evidence type="ECO:0000256" key="7">
    <source>
        <dbReference type="ARBA" id="ARBA00022840"/>
    </source>
</evidence>
<dbReference type="InterPro" id="IPR043157">
    <property type="entry name" value="Dynein_AAA1S"/>
</dbReference>
<dbReference type="Pfam" id="PF12774">
    <property type="entry name" value="AAA_6"/>
    <property type="match status" value="1"/>
</dbReference>
<dbReference type="GO" id="GO:0005524">
    <property type="term" value="F:ATP binding"/>
    <property type="evidence" value="ECO:0007669"/>
    <property type="project" value="UniProtKB-KW"/>
</dbReference>
<evidence type="ECO:0000259" key="16">
    <source>
        <dbReference type="SMART" id="SM00382"/>
    </source>
</evidence>
<evidence type="ECO:0000256" key="1">
    <source>
        <dbReference type="ARBA" id="ARBA00004611"/>
    </source>
</evidence>
<dbReference type="Gene3D" id="1.10.472.130">
    <property type="match status" value="1"/>
</dbReference>
<dbReference type="InterPro" id="IPR042222">
    <property type="entry name" value="Dynein_2_N"/>
</dbReference>
<keyword evidence="11" id="KW-0969">Cilium</keyword>
<protein>
    <submittedName>
        <fullName evidence="17">Dynein axonemal heavy chain 2</fullName>
    </submittedName>
</protein>